<gene>
    <name evidence="5" type="ORF">HT99x_008930</name>
    <name evidence="4" type="ORF">HT99x_01384</name>
</gene>
<proteinExistence type="predicted"/>
<dbReference type="STRING" id="295108.HT99x_01384"/>
<reference evidence="5" key="2">
    <citation type="journal article" date="2016" name="Genome Announc.">
        <title>Draft Genome Sequences of Two Novel Amoeba-Resistant Intranuclear Bacteria, 'Candidatus Berkiella cookevillensis' and 'Candidatus Berkiella aquae'.</title>
        <authorList>
            <person name="Mehari Y.T."/>
            <person name="Arivett B.A."/>
            <person name="Farone A.L."/>
            <person name="Gunderson J.H."/>
            <person name="Farone M.B."/>
        </authorList>
    </citation>
    <scope>NUCLEOTIDE SEQUENCE</scope>
    <source>
        <strain evidence="5">HT99</strain>
    </source>
</reference>
<dbReference type="InterPro" id="IPR036770">
    <property type="entry name" value="Ankyrin_rpt-contain_sf"/>
</dbReference>
<evidence type="ECO:0000256" key="1">
    <source>
        <dbReference type="ARBA" id="ARBA00022737"/>
    </source>
</evidence>
<dbReference type="EMBL" id="LKAJ02000001">
    <property type="protein sequence ID" value="MCS5711559.1"/>
    <property type="molecule type" value="Genomic_DNA"/>
</dbReference>
<dbReference type="PANTHER" id="PTHR24126:SF14">
    <property type="entry name" value="ANK_REP_REGION DOMAIN-CONTAINING PROTEIN"/>
    <property type="match status" value="1"/>
</dbReference>
<dbReference type="Gene3D" id="1.25.40.20">
    <property type="entry name" value="Ankyrin repeat-containing domain"/>
    <property type="match status" value="2"/>
</dbReference>
<keyword evidence="1" id="KW-0677">Repeat</keyword>
<keyword evidence="6" id="KW-1185">Reference proteome</keyword>
<feature type="repeat" description="ANK" evidence="3">
    <location>
        <begin position="83"/>
        <end position="115"/>
    </location>
</feature>
<sequence length="680" mass="78717">MMNSVSSCQNAITTFKQQFPNIKSVETKRSMINQLSKQTSFTVPTDTYGNTLVHFITLNGYLADIDYMLSILRPGEIDCPNNYQITPLIQATVAGLQNVVSLLLAHGANWQLRDYNGKNALEYNMNNRKQVTFKAWNHLPTLPLIEKRLFDLTKIKSGKGISDFLVWLHSINYLLTTPINHHDDPIFHYVIFNCSLAGIKSLLPYLTPEVLAVSNRKGTTILHSLIKTKHYVKANLLRRAGARLDIPDSDGFTPLNYLPLNKSLLTMTSVEQYLEMNQLVEEVLYETLDINHLLAKAMQYGLGIDDPIDENDGTLLHRFIEFIPVPLFQEILGKYPHCDLKVRTSDGVSLIKLAAVRERYAIIELLQKYGVPLYTSELTTSESEGYKTYLQRSYAPVIYPCLAFSFNQLRLKSKDLNEHLLKFFQTYIGYVRSNRFKYHGDRLYSGMILDSRLGESLTLNCYDLATNLGYFLKMQGIDNVRLHTYTNFNSRPFNDKGPLKGDFVCFDQDYQTKISPIYDRYRYERHYVLQVGSRFFDPTFCCYYDNQDDILELSQIKTSLSFAKDRRSYFNLRFLAALHSLFCTEHWTYWHKWRSIKITNKNKAALYLEEKEKHVTLQATNLPKEEVSRVIQEILKTNGIISIEEYKVAVYANRANELQFILKQLEQQNPTSNTCNHMPK</sequence>
<dbReference type="SMART" id="SM00248">
    <property type="entry name" value="ANK"/>
    <property type="match status" value="4"/>
</dbReference>
<dbReference type="InterPro" id="IPR002110">
    <property type="entry name" value="Ankyrin_rpt"/>
</dbReference>
<organism evidence="4">
    <name type="scientific">Candidatus Berkiella aquae</name>
    <dbReference type="NCBI Taxonomy" id="295108"/>
    <lineage>
        <taxon>Bacteria</taxon>
        <taxon>Pseudomonadati</taxon>
        <taxon>Pseudomonadota</taxon>
        <taxon>Gammaproteobacteria</taxon>
        <taxon>Candidatus Berkiellales</taxon>
        <taxon>Candidatus Berkiellaceae</taxon>
        <taxon>Candidatus Berkiella</taxon>
    </lineage>
</organism>
<evidence type="ECO:0000256" key="3">
    <source>
        <dbReference type="PROSITE-ProRule" id="PRU00023"/>
    </source>
</evidence>
<evidence type="ECO:0000313" key="5">
    <source>
        <dbReference type="EMBL" id="MCS5711559.1"/>
    </source>
</evidence>
<reference evidence="4" key="1">
    <citation type="submission" date="2015-09" db="EMBL/GenBank/DDBJ databases">
        <title>Draft Genome Sequences of Two Novel Amoeba-resistant Intranuclear Bacteria, Candidatus Berkiella cookevillensis and Candidatus Berkiella aquae.</title>
        <authorList>
            <person name="Mehari Y.T."/>
            <person name="Arivett B.A."/>
            <person name="Farone A.L."/>
            <person name="Gunderson J.H."/>
            <person name="Farone M.B."/>
        </authorList>
    </citation>
    <scope>NUCLEOTIDE SEQUENCE [LARGE SCALE GENOMIC DNA]</scope>
    <source>
        <strain evidence="4">HT99</strain>
    </source>
</reference>
<dbReference type="RefSeq" id="WP_139016589.1">
    <property type="nucleotide sequence ID" value="NZ_LKAJ02000001.1"/>
</dbReference>
<keyword evidence="2 3" id="KW-0040">ANK repeat</keyword>
<dbReference type="Proteomes" id="UP000051497">
    <property type="component" value="Unassembled WGS sequence"/>
</dbReference>
<name>A0A0Q9YLP3_9GAMM</name>
<dbReference type="PANTHER" id="PTHR24126">
    <property type="entry name" value="ANKYRIN REPEAT, PH AND SEC7 DOMAIN CONTAINING PROTEIN SECG-RELATED"/>
    <property type="match status" value="1"/>
</dbReference>
<evidence type="ECO:0000256" key="2">
    <source>
        <dbReference type="ARBA" id="ARBA00023043"/>
    </source>
</evidence>
<evidence type="ECO:0000313" key="4">
    <source>
        <dbReference type="EMBL" id="KRG21631.1"/>
    </source>
</evidence>
<dbReference type="EMBL" id="LKAJ01000004">
    <property type="protein sequence ID" value="KRG21631.1"/>
    <property type="molecule type" value="Genomic_DNA"/>
</dbReference>
<dbReference type="SUPFAM" id="SSF48403">
    <property type="entry name" value="Ankyrin repeat"/>
    <property type="match status" value="1"/>
</dbReference>
<dbReference type="OrthoDB" id="9812708at2"/>
<reference evidence="5" key="3">
    <citation type="submission" date="2021-06" db="EMBL/GenBank/DDBJ databases">
        <title>Genomic Description and Analysis of Intracellular Bacteria, Candidatus Berkiella cookevillensis and Candidatus Berkiella aquae.</title>
        <authorList>
            <person name="Kidane D.T."/>
            <person name="Mehari Y.T."/>
            <person name="Rice F.C."/>
            <person name="Arivett B.A."/>
            <person name="Farone A.L."/>
            <person name="Berk S.G."/>
            <person name="Farone M.B."/>
        </authorList>
    </citation>
    <scope>NUCLEOTIDE SEQUENCE</scope>
    <source>
        <strain evidence="5">HT99</strain>
    </source>
</reference>
<evidence type="ECO:0000313" key="6">
    <source>
        <dbReference type="Proteomes" id="UP000051497"/>
    </source>
</evidence>
<dbReference type="AlphaFoldDB" id="A0A0Q9YLP3"/>
<protein>
    <submittedName>
        <fullName evidence="5">Ankyrin repeat domain-containing protein</fullName>
    </submittedName>
    <submittedName>
        <fullName evidence="4">Ankyrin repeats (3 copies)</fullName>
    </submittedName>
</protein>
<comment type="caution">
    <text evidence="4">The sequence shown here is derived from an EMBL/GenBank/DDBJ whole genome shotgun (WGS) entry which is preliminary data.</text>
</comment>
<dbReference type="PROSITE" id="PS50088">
    <property type="entry name" value="ANK_REPEAT"/>
    <property type="match status" value="1"/>
</dbReference>
<accession>A0A0Q9YLP3</accession>